<gene>
    <name evidence="2" type="ORF">LTR36_008333</name>
</gene>
<sequence>MFSTLISYLTWSFIMAPPYKQISLSAPPSDFTKQCICPEGGPNGTRRCRNKSYCDLVRNNGLGLVDEAAELTEELLDDWPLLGDAERKVKAHRPAFLRCCTKDLERCVEVGDKMLAQRREEAAEQQRQEPVRVAPVRLPASFTLRRHKAEAPSRPTLNNHTLAAFLDQLPTPPAYKPKARSGTPLPPPPPFPGLSSRESATAQPPPPPRSSTTASSRTLRADSNVPGSLADRVQQLEGHVQSLQAELQRSERETNKWRRKYQGLRTLYDRILNLVRQDDEELAGEERVSVGMEDSE</sequence>
<comment type="caution">
    <text evidence="2">The sequence shown here is derived from an EMBL/GenBank/DDBJ whole genome shotgun (WGS) entry which is preliminary data.</text>
</comment>
<keyword evidence="3" id="KW-1185">Reference proteome</keyword>
<dbReference type="AlphaFoldDB" id="A0AAV9J7P4"/>
<organism evidence="2 3">
    <name type="scientific">Oleoguttula mirabilis</name>
    <dbReference type="NCBI Taxonomy" id="1507867"/>
    <lineage>
        <taxon>Eukaryota</taxon>
        <taxon>Fungi</taxon>
        <taxon>Dikarya</taxon>
        <taxon>Ascomycota</taxon>
        <taxon>Pezizomycotina</taxon>
        <taxon>Dothideomycetes</taxon>
        <taxon>Dothideomycetidae</taxon>
        <taxon>Mycosphaerellales</taxon>
        <taxon>Teratosphaeriaceae</taxon>
        <taxon>Oleoguttula</taxon>
    </lineage>
</organism>
<accession>A0AAV9J7P4</accession>
<dbReference type="Proteomes" id="UP001324427">
    <property type="component" value="Unassembled WGS sequence"/>
</dbReference>
<protein>
    <submittedName>
        <fullName evidence="2">Uncharacterized protein</fullName>
    </submittedName>
</protein>
<dbReference type="EMBL" id="JAVFHQ010000057">
    <property type="protein sequence ID" value="KAK4541108.1"/>
    <property type="molecule type" value="Genomic_DNA"/>
</dbReference>
<evidence type="ECO:0000313" key="3">
    <source>
        <dbReference type="Proteomes" id="UP001324427"/>
    </source>
</evidence>
<proteinExistence type="predicted"/>
<feature type="region of interest" description="Disordered" evidence="1">
    <location>
        <begin position="169"/>
        <end position="237"/>
    </location>
</feature>
<name>A0AAV9J7P4_9PEZI</name>
<reference evidence="2 3" key="1">
    <citation type="submission" date="2021-11" db="EMBL/GenBank/DDBJ databases">
        <title>Black yeast isolated from Biological Soil Crust.</title>
        <authorList>
            <person name="Kurbessoian T."/>
        </authorList>
    </citation>
    <scope>NUCLEOTIDE SEQUENCE [LARGE SCALE GENOMIC DNA]</scope>
    <source>
        <strain evidence="2 3">CCFEE 5522</strain>
    </source>
</reference>
<evidence type="ECO:0000256" key="1">
    <source>
        <dbReference type="SAM" id="MobiDB-lite"/>
    </source>
</evidence>
<evidence type="ECO:0000313" key="2">
    <source>
        <dbReference type="EMBL" id="KAK4541108.1"/>
    </source>
</evidence>